<feature type="region of interest" description="Disordered" evidence="1">
    <location>
        <begin position="1"/>
        <end position="43"/>
    </location>
</feature>
<evidence type="ECO:0000256" key="1">
    <source>
        <dbReference type="SAM" id="MobiDB-lite"/>
    </source>
</evidence>
<protein>
    <submittedName>
        <fullName evidence="3">Uncharacterized protein</fullName>
    </submittedName>
</protein>
<keyword evidence="2" id="KW-1185">Reference proteome</keyword>
<evidence type="ECO:0000313" key="3">
    <source>
        <dbReference type="WBParaSite" id="ACRNAN_scaffold9433.g20299.t1"/>
    </source>
</evidence>
<dbReference type="WBParaSite" id="ACRNAN_scaffold9433.g20299.t1">
    <property type="protein sequence ID" value="ACRNAN_scaffold9433.g20299.t1"/>
    <property type="gene ID" value="ACRNAN_scaffold9433.g20299"/>
</dbReference>
<name>A0A914EP57_9BILA</name>
<reference evidence="3" key="1">
    <citation type="submission" date="2022-11" db="UniProtKB">
        <authorList>
            <consortium name="WormBaseParasite"/>
        </authorList>
    </citation>
    <scope>IDENTIFICATION</scope>
</reference>
<sequence>MAAPEIQETESSTTELSPESLTSKELQSTTTEEPQSTTTTEKPAIVEKLIRLVREVDQPMAIVKKVS</sequence>
<feature type="compositionally biased region" description="Low complexity" evidence="1">
    <location>
        <begin position="9"/>
        <end position="41"/>
    </location>
</feature>
<dbReference type="Proteomes" id="UP000887540">
    <property type="component" value="Unplaced"/>
</dbReference>
<evidence type="ECO:0000313" key="2">
    <source>
        <dbReference type="Proteomes" id="UP000887540"/>
    </source>
</evidence>
<dbReference type="AlphaFoldDB" id="A0A914EP57"/>
<accession>A0A914EP57</accession>
<proteinExistence type="predicted"/>
<organism evidence="2 3">
    <name type="scientific">Acrobeloides nanus</name>
    <dbReference type="NCBI Taxonomy" id="290746"/>
    <lineage>
        <taxon>Eukaryota</taxon>
        <taxon>Metazoa</taxon>
        <taxon>Ecdysozoa</taxon>
        <taxon>Nematoda</taxon>
        <taxon>Chromadorea</taxon>
        <taxon>Rhabditida</taxon>
        <taxon>Tylenchina</taxon>
        <taxon>Cephalobomorpha</taxon>
        <taxon>Cephaloboidea</taxon>
        <taxon>Cephalobidae</taxon>
        <taxon>Acrobeloides</taxon>
    </lineage>
</organism>